<dbReference type="OrthoDB" id="428577at2759"/>
<evidence type="ECO:0008006" key="4">
    <source>
        <dbReference type="Google" id="ProtNLM"/>
    </source>
</evidence>
<dbReference type="SUPFAM" id="SSF54236">
    <property type="entry name" value="Ubiquitin-like"/>
    <property type="match status" value="1"/>
</dbReference>
<dbReference type="EMBL" id="KQ965742">
    <property type="protein sequence ID" value="KXS18351.1"/>
    <property type="molecule type" value="Genomic_DNA"/>
</dbReference>
<evidence type="ECO:0000313" key="3">
    <source>
        <dbReference type="Proteomes" id="UP000070544"/>
    </source>
</evidence>
<dbReference type="InterPro" id="IPR029071">
    <property type="entry name" value="Ubiquitin-like_domsf"/>
</dbReference>
<dbReference type="STRING" id="1344416.A0A139ANM0"/>
<organism evidence="2 3">
    <name type="scientific">Gonapodya prolifera (strain JEL478)</name>
    <name type="common">Monoblepharis prolifera</name>
    <dbReference type="NCBI Taxonomy" id="1344416"/>
    <lineage>
        <taxon>Eukaryota</taxon>
        <taxon>Fungi</taxon>
        <taxon>Fungi incertae sedis</taxon>
        <taxon>Chytridiomycota</taxon>
        <taxon>Chytridiomycota incertae sedis</taxon>
        <taxon>Monoblepharidomycetes</taxon>
        <taxon>Monoblepharidales</taxon>
        <taxon>Gonapodyaceae</taxon>
        <taxon>Gonapodya</taxon>
    </lineage>
</organism>
<proteinExistence type="predicted"/>
<feature type="compositionally biased region" description="Basic and acidic residues" evidence="1">
    <location>
        <begin position="123"/>
        <end position="137"/>
    </location>
</feature>
<dbReference type="Gene3D" id="3.10.20.90">
    <property type="entry name" value="Phosphatidylinositol 3-kinase Catalytic Subunit, Chain A, domain 1"/>
    <property type="match status" value="1"/>
</dbReference>
<reference evidence="2 3" key="1">
    <citation type="journal article" date="2015" name="Genome Biol. Evol.">
        <title>Phylogenomic analyses indicate that early fungi evolved digesting cell walls of algal ancestors of land plants.</title>
        <authorList>
            <person name="Chang Y."/>
            <person name="Wang S."/>
            <person name="Sekimoto S."/>
            <person name="Aerts A.L."/>
            <person name="Choi C."/>
            <person name="Clum A."/>
            <person name="LaButti K.M."/>
            <person name="Lindquist E.A."/>
            <person name="Yee Ngan C."/>
            <person name="Ohm R.A."/>
            <person name="Salamov A.A."/>
            <person name="Grigoriev I.V."/>
            <person name="Spatafora J.W."/>
            <person name="Berbee M.L."/>
        </authorList>
    </citation>
    <scope>NUCLEOTIDE SEQUENCE [LARGE SCALE GENOMIC DNA]</scope>
    <source>
        <strain evidence="2 3">JEL478</strain>
    </source>
</reference>
<keyword evidence="3" id="KW-1185">Reference proteome</keyword>
<accession>A0A139ANM0</accession>
<sequence>MSSIYLRVKRIRTTYFVEAQPTDTVTQLKTKIAHIAGGGRTEKELKLSVVATATGGVPVKEGTPKEYTTLDDNAVLEQIGFQDDSELFVTYWLPETSKWEDVDVPPFEALEDDASAAGGSGAGDKEKVDEKGKGRAR</sequence>
<dbReference type="Proteomes" id="UP000070544">
    <property type="component" value="Unassembled WGS sequence"/>
</dbReference>
<evidence type="ECO:0000313" key="2">
    <source>
        <dbReference type="EMBL" id="KXS18351.1"/>
    </source>
</evidence>
<protein>
    <recommendedName>
        <fullName evidence="4">Ubiquitin-like domain-containing protein</fullName>
    </recommendedName>
</protein>
<dbReference type="AlphaFoldDB" id="A0A139ANM0"/>
<gene>
    <name evidence="2" type="ORF">M427DRAFT_53746</name>
</gene>
<evidence type="ECO:0000256" key="1">
    <source>
        <dbReference type="SAM" id="MobiDB-lite"/>
    </source>
</evidence>
<feature type="region of interest" description="Disordered" evidence="1">
    <location>
        <begin position="106"/>
        <end position="137"/>
    </location>
</feature>
<name>A0A139ANM0_GONPJ</name>
<dbReference type="OMA" id="WENVNVI"/>